<feature type="transmembrane region" description="Helical" evidence="1">
    <location>
        <begin position="288"/>
        <end position="307"/>
    </location>
</feature>
<dbReference type="EnsemblBacteria" id="ADF60600">
    <property type="protein sequence ID" value="ADF60600"/>
    <property type="gene ID" value="ECL_01039"/>
</dbReference>
<sequence>MIPDYLTFIRYQDKRNVLFIYIVTFILLGFYWKNAGFSFSRQDAWVASGIFALIGYSFIADLKAFWAYKCVVKNVDLSVFVGKESPKTNSIIFEPFVVLAVSILIFAGITGLFLALTTPGITLLIMVFVAPLIIWGIFAALRHVYIQQVVASARDKAKYTQLSQYVAVAVVMSVVMNLLTISPLRNSAQFDLYGRYFTLTAIITMVVLCVVVLGINLLFLRFTRRYVFLGHLFLNEIDLYFSPSIPWRTLSEKPLWLRLVMLVGVECVWSAVIGVLLTLSGWQVWFEVYFLLCYLPCLVYYTLHTWWKWHTDFMMSSDMYLRWAEISREDTPW</sequence>
<feature type="transmembrane region" description="Helical" evidence="1">
    <location>
        <begin position="196"/>
        <end position="219"/>
    </location>
</feature>
<name>A0A0H3CG37_ENTCC</name>
<dbReference type="Proteomes" id="UP000002363">
    <property type="component" value="Chromosome"/>
</dbReference>
<proteinExistence type="predicted"/>
<dbReference type="OrthoDB" id="6621581at2"/>
<feature type="transmembrane region" description="Helical" evidence="1">
    <location>
        <begin position="16"/>
        <end position="32"/>
    </location>
</feature>
<gene>
    <name evidence="2" type="ordered locus">ECL_01039</name>
</gene>
<reference evidence="2 3" key="1">
    <citation type="journal article" date="2010" name="J. Bacteriol.">
        <title>Complete genome sequence of Enterobacter cloacae subsp. cloacae type strain ATCC 13047.</title>
        <authorList>
            <person name="Ren Y."/>
            <person name="Ren Y."/>
            <person name="Zhou Z."/>
            <person name="Guo X."/>
            <person name="Li Y."/>
            <person name="Feng L."/>
            <person name="Wang L."/>
        </authorList>
    </citation>
    <scope>NUCLEOTIDE SEQUENCE [LARGE SCALE GENOMIC DNA]</scope>
    <source>
        <strain evidence="3">ATCC 13047 / DSM 30054 / NBRC 13535 / NCTC 10005 / WDCM 00083 / NCDC 279-56</strain>
    </source>
</reference>
<keyword evidence="1" id="KW-0472">Membrane</keyword>
<feature type="transmembrane region" description="Helical" evidence="1">
    <location>
        <begin position="121"/>
        <end position="141"/>
    </location>
</feature>
<dbReference type="HOGENOM" id="CLU_073323_0_0_6"/>
<evidence type="ECO:0000313" key="3">
    <source>
        <dbReference type="Proteomes" id="UP000002363"/>
    </source>
</evidence>
<dbReference type="STRING" id="716541.ECL_01039"/>
<evidence type="ECO:0000313" key="2">
    <source>
        <dbReference type="EMBL" id="ADF60600.1"/>
    </source>
</evidence>
<keyword evidence="1" id="KW-0812">Transmembrane</keyword>
<dbReference type="PATRIC" id="fig|716541.4.peg.1294"/>
<keyword evidence="1" id="KW-1133">Transmembrane helix</keyword>
<feature type="transmembrane region" description="Helical" evidence="1">
    <location>
        <begin position="44"/>
        <end position="66"/>
    </location>
</feature>
<dbReference type="EMBL" id="CP001918">
    <property type="protein sequence ID" value="ADF60600.1"/>
    <property type="molecule type" value="Genomic_DNA"/>
</dbReference>
<feature type="transmembrane region" description="Helical" evidence="1">
    <location>
        <begin position="162"/>
        <end position="184"/>
    </location>
</feature>
<accession>A0A0H3CG37</accession>
<evidence type="ECO:0000256" key="1">
    <source>
        <dbReference type="SAM" id="Phobius"/>
    </source>
</evidence>
<feature type="transmembrane region" description="Helical" evidence="1">
    <location>
        <begin position="255"/>
        <end position="282"/>
    </location>
</feature>
<dbReference type="KEGG" id="enc:ECL_01039"/>
<keyword evidence="3" id="KW-1185">Reference proteome</keyword>
<organism evidence="2 3">
    <name type="scientific">Enterobacter cloacae subsp. cloacae (strain ATCC 13047 / DSM 30054 / NBRC 13535 / NCTC 10005 / WDCM 00083 / NCDC 279-56)</name>
    <dbReference type="NCBI Taxonomy" id="716541"/>
    <lineage>
        <taxon>Bacteria</taxon>
        <taxon>Pseudomonadati</taxon>
        <taxon>Pseudomonadota</taxon>
        <taxon>Gammaproteobacteria</taxon>
        <taxon>Enterobacterales</taxon>
        <taxon>Enterobacteriaceae</taxon>
        <taxon>Enterobacter</taxon>
        <taxon>Enterobacter cloacae complex</taxon>
    </lineage>
</organism>
<protein>
    <submittedName>
        <fullName evidence="2">Putative membrane protein</fullName>
    </submittedName>
</protein>
<feature type="transmembrane region" description="Helical" evidence="1">
    <location>
        <begin position="96"/>
        <end position="115"/>
    </location>
</feature>
<dbReference type="eggNOG" id="ENOG502ZA3B">
    <property type="taxonomic scope" value="Bacteria"/>
</dbReference>
<dbReference type="AlphaFoldDB" id="A0A0H3CG37"/>